<reference evidence="2 3" key="1">
    <citation type="submission" date="2012-02" db="EMBL/GenBank/DDBJ databases">
        <title>Complete genome sequence of Phycisphaera mikurensis NBRC 102666.</title>
        <authorList>
            <person name="Ankai A."/>
            <person name="Hosoyama A."/>
            <person name="Terui Y."/>
            <person name="Sekine M."/>
            <person name="Fukai R."/>
            <person name="Kato Y."/>
            <person name="Nakamura S."/>
            <person name="Yamada-Narita S."/>
            <person name="Kawakoshi A."/>
            <person name="Fukunaga Y."/>
            <person name="Yamazaki S."/>
            <person name="Fujita N."/>
        </authorList>
    </citation>
    <scope>NUCLEOTIDE SEQUENCE [LARGE SCALE GENOMIC DNA]</scope>
    <source>
        <strain evidence="3">NBRC 102666 / KCTC 22515 / FYK2301M01</strain>
    </source>
</reference>
<feature type="transmembrane region" description="Helical" evidence="1">
    <location>
        <begin position="56"/>
        <end position="74"/>
    </location>
</feature>
<evidence type="ECO:0000256" key="1">
    <source>
        <dbReference type="SAM" id="Phobius"/>
    </source>
</evidence>
<dbReference type="EMBL" id="AP012338">
    <property type="protein sequence ID" value="BAM03663.1"/>
    <property type="molecule type" value="Genomic_DNA"/>
</dbReference>
<accession>I0IEH5</accession>
<organism evidence="2 3">
    <name type="scientific">Phycisphaera mikurensis (strain NBRC 102666 / KCTC 22515 / FYK2301M01)</name>
    <dbReference type="NCBI Taxonomy" id="1142394"/>
    <lineage>
        <taxon>Bacteria</taxon>
        <taxon>Pseudomonadati</taxon>
        <taxon>Planctomycetota</taxon>
        <taxon>Phycisphaerae</taxon>
        <taxon>Phycisphaerales</taxon>
        <taxon>Phycisphaeraceae</taxon>
        <taxon>Phycisphaera</taxon>
    </lineage>
</organism>
<dbReference type="AlphaFoldDB" id="I0IEH5"/>
<dbReference type="KEGG" id="phm:PSMK_15040"/>
<dbReference type="HOGENOM" id="CLU_2261142_0_0_0"/>
<keyword evidence="1" id="KW-0812">Transmembrane</keyword>
<protein>
    <submittedName>
        <fullName evidence="2">Uncharacterized protein</fullName>
    </submittedName>
</protein>
<feature type="transmembrane region" description="Helical" evidence="1">
    <location>
        <begin position="80"/>
        <end position="101"/>
    </location>
</feature>
<dbReference type="OrthoDB" id="9799749at2"/>
<keyword evidence="1" id="KW-0472">Membrane</keyword>
<sequence>MRDSRCAACGYDLIGLPGSGRCPECGERYDKETRLNVSDRTKPAAPGGAGRWRFPLIALGLAGAVVAIGGVYGVQTADPLRPISASLVLAAALLMAALWSLGR</sequence>
<name>I0IEH5_PHYMF</name>
<dbReference type="Proteomes" id="UP000007881">
    <property type="component" value="Chromosome"/>
</dbReference>
<keyword evidence="3" id="KW-1185">Reference proteome</keyword>
<keyword evidence="1" id="KW-1133">Transmembrane helix</keyword>
<evidence type="ECO:0000313" key="3">
    <source>
        <dbReference type="Proteomes" id="UP000007881"/>
    </source>
</evidence>
<gene>
    <name evidence="2" type="ordered locus">PSMK_15040</name>
</gene>
<evidence type="ECO:0000313" key="2">
    <source>
        <dbReference type="EMBL" id="BAM03663.1"/>
    </source>
</evidence>
<dbReference type="RefSeq" id="WP_014436881.1">
    <property type="nucleotide sequence ID" value="NC_017080.1"/>
</dbReference>
<proteinExistence type="predicted"/>